<dbReference type="GO" id="GO:0005634">
    <property type="term" value="C:nucleus"/>
    <property type="evidence" value="ECO:0007669"/>
    <property type="project" value="InterPro"/>
</dbReference>
<feature type="compositionally biased region" description="Low complexity" evidence="2">
    <location>
        <begin position="176"/>
        <end position="194"/>
    </location>
</feature>
<dbReference type="InterPro" id="IPR018287">
    <property type="entry name" value="Hap4_TF_heteromerisation"/>
</dbReference>
<evidence type="ECO:0000259" key="3">
    <source>
        <dbReference type="Pfam" id="PF10297"/>
    </source>
</evidence>
<dbReference type="VEuPathDB" id="FungiDB:CJJ09_002127"/>
<reference evidence="4" key="1">
    <citation type="journal article" date="2017" name="Clin. Infect. Dis.">
        <title>Simultaneous emergence of multidrug-resistant Candida auris on 3 continents confirmed by whole-genome sequencing and epidemiological analyses.</title>
        <authorList>
            <person name="Lockhart S.R."/>
            <person name="Etienne K.A."/>
            <person name="Vallabhaneni S."/>
            <person name="Farooqi J."/>
            <person name="Chowdhary A."/>
            <person name="Govender N.P."/>
            <person name="Colombo A.L."/>
            <person name="Calvo B."/>
            <person name="Cuomo C.A."/>
            <person name="Desjardins C.A."/>
            <person name="Berkow E.L."/>
            <person name="Castanheira M."/>
            <person name="Magobo R.E."/>
            <person name="Jabeen K."/>
            <person name="Asghar R.J."/>
            <person name="Meis J.F."/>
            <person name="Jackson B."/>
            <person name="Chiller T."/>
            <person name="Litvintseva A.P."/>
        </authorList>
    </citation>
    <scope>NUCLEOTIDE SEQUENCE [LARGE SCALE GENOMIC DNA]</scope>
    <source>
        <strain evidence="4">B8441</strain>
    </source>
</reference>
<dbReference type="AlphaFoldDB" id="A0A2H1A742"/>
<dbReference type="VEuPathDB" id="FungiDB:CJJ07_001211"/>
<dbReference type="EMBL" id="CP076750">
    <property type="protein sequence ID" value="QWW23036.1"/>
    <property type="molecule type" value="Genomic_DNA"/>
</dbReference>
<feature type="region of interest" description="Disordered" evidence="2">
    <location>
        <begin position="1"/>
        <end position="37"/>
    </location>
</feature>
<reference evidence="5" key="3">
    <citation type="submission" date="2021-06" db="EMBL/GenBank/DDBJ databases">
        <title>Candida auris outbreak in lebanese hospital.</title>
        <authorList>
            <person name="Finianos M."/>
        </authorList>
    </citation>
    <scope>NUCLEOTIDE SEQUENCE</scope>
    <source>
        <strain evidence="5">CA7LBN</strain>
    </source>
</reference>
<dbReference type="GO" id="GO:0006355">
    <property type="term" value="P:regulation of DNA-templated transcription"/>
    <property type="evidence" value="ECO:0007669"/>
    <property type="project" value="InterPro"/>
</dbReference>
<proteinExistence type="predicted"/>
<evidence type="ECO:0000256" key="1">
    <source>
        <dbReference type="ARBA" id="ARBA00023242"/>
    </source>
</evidence>
<feature type="region of interest" description="Disordered" evidence="2">
    <location>
        <begin position="49"/>
        <end position="142"/>
    </location>
</feature>
<sequence length="442" mass="47924">MQTSTSLRASTSMQVQTSMSSENSQNENSNAQPATTKYAKIQPAIAIKPKPSVIPKSTFNPAYNQQAKTSSAPQTDSLINTSRKWVLPPRPRPGRKPTTSGSSPGSEKAMQKRKPKVKREEAAAVTSAPSTAVIDSCGSPAQSKRRISTASGVAVAVTGVSNGSPQTSVNSSRKGSASASVTPAPSISTAASSPRNYSASTAQFPTSHDRVNDLQKSYLARIKEQELIRNYIDVLTKQIKQLRFVQSGVITFDVLNDTSIIETSRPAKQQASSFESLDHINNIHDLDKHLAYVTTQSNVLHSVTKKYNGVNNVGMGRPLSDDQTSRSVSRQVRTILDRRHPKDDVSSSVERSESFTPSLLQPLRMNTLDPEENLVVDIVNSGDSLGGERNRVDDSMPEPSIEIMNLLQDSETKPALDKKPRKIGCGFCTNDTPCVCFDADTF</sequence>
<dbReference type="EMBL" id="PEKT02000001">
    <property type="protein sequence ID" value="PIS58704.1"/>
    <property type="molecule type" value="Genomic_DNA"/>
</dbReference>
<dbReference type="STRING" id="498019.A0A2H1A742"/>
<reference evidence="4" key="2">
    <citation type="submission" date="2017-11" db="EMBL/GenBank/DDBJ databases">
        <title>Candida auris genome assembly and annotation.</title>
        <authorList>
            <person name="Munoz J.F."/>
            <person name="Gade L.G."/>
            <person name="Chow N.A."/>
            <person name="Litvintseva A.P."/>
            <person name="Loparev V.N."/>
            <person name="Cuomo C.A."/>
        </authorList>
    </citation>
    <scope>NUCLEOTIDE SEQUENCE</scope>
    <source>
        <strain evidence="4">B8441</strain>
    </source>
</reference>
<dbReference type="VEuPathDB" id="FungiDB:QG37_02667"/>
<feature type="compositionally biased region" description="Polar residues" evidence="2">
    <location>
        <begin position="195"/>
        <end position="204"/>
    </location>
</feature>
<name>A0A2H1A742_CANAR</name>
<dbReference type="VEuPathDB" id="FungiDB:CJI97_000157"/>
<evidence type="ECO:0000313" key="5">
    <source>
        <dbReference type="EMBL" id="QWW23036.1"/>
    </source>
</evidence>
<feature type="compositionally biased region" description="Low complexity" evidence="2">
    <location>
        <begin position="10"/>
        <end position="30"/>
    </location>
</feature>
<dbReference type="VEuPathDB" id="FungiDB:B9J08_000152"/>
<feature type="domain" description="Hap4 transcription factor heteromerisation" evidence="3">
    <location>
        <begin position="81"/>
        <end position="97"/>
    </location>
</feature>
<organism evidence="4">
    <name type="scientific">Candidozyma auris</name>
    <name type="common">Yeast</name>
    <name type="synonym">Candida auris</name>
    <dbReference type="NCBI Taxonomy" id="498019"/>
    <lineage>
        <taxon>Eukaryota</taxon>
        <taxon>Fungi</taxon>
        <taxon>Dikarya</taxon>
        <taxon>Ascomycota</taxon>
        <taxon>Saccharomycotina</taxon>
        <taxon>Pichiomycetes</taxon>
        <taxon>Metschnikowiaceae</taxon>
        <taxon>Candidozyma</taxon>
    </lineage>
</organism>
<accession>A0A2H1A742</accession>
<dbReference type="VEuPathDB" id="FungiDB:CJI96_0001587"/>
<feature type="compositionally biased region" description="Polar residues" evidence="2">
    <location>
        <begin position="165"/>
        <end position="175"/>
    </location>
</feature>
<feature type="compositionally biased region" description="Low complexity" evidence="2">
    <location>
        <begin position="123"/>
        <end position="133"/>
    </location>
</feature>
<protein>
    <recommendedName>
        <fullName evidence="3">Hap4 transcription factor heteromerisation domain-containing protein</fullName>
    </recommendedName>
</protein>
<evidence type="ECO:0000313" key="4">
    <source>
        <dbReference type="EMBL" id="PIS58704.1"/>
    </source>
</evidence>
<gene>
    <name evidence="4" type="ORF">B9J08_000152</name>
    <name evidence="5" type="ORF">CA7LBN_001837</name>
</gene>
<feature type="compositionally biased region" description="Polar residues" evidence="2">
    <location>
        <begin position="55"/>
        <end position="83"/>
    </location>
</feature>
<dbReference type="Proteomes" id="UP000825438">
    <property type="component" value="Chromosome II"/>
</dbReference>
<dbReference type="Pfam" id="PF10297">
    <property type="entry name" value="Hap4_Hap_bind"/>
    <property type="match status" value="1"/>
</dbReference>
<keyword evidence="1" id="KW-0539">Nucleus</keyword>
<evidence type="ECO:0000256" key="2">
    <source>
        <dbReference type="SAM" id="MobiDB-lite"/>
    </source>
</evidence>
<dbReference type="OMA" id="HINNIHD"/>
<feature type="region of interest" description="Disordered" evidence="2">
    <location>
        <begin position="159"/>
        <end position="204"/>
    </location>
</feature>